<evidence type="ECO:0000313" key="2">
    <source>
        <dbReference type="EMBL" id="KAA6385938.1"/>
    </source>
</evidence>
<accession>A0A5J4VTK3</accession>
<keyword evidence="1" id="KW-0472">Membrane</keyword>
<dbReference type="EMBL" id="SNRW01005031">
    <property type="protein sequence ID" value="KAA6385938.1"/>
    <property type="molecule type" value="Genomic_DNA"/>
</dbReference>
<feature type="transmembrane region" description="Helical" evidence="1">
    <location>
        <begin position="21"/>
        <end position="46"/>
    </location>
</feature>
<evidence type="ECO:0000313" key="3">
    <source>
        <dbReference type="Proteomes" id="UP000324800"/>
    </source>
</evidence>
<protein>
    <submittedName>
        <fullName evidence="2">Uncharacterized protein</fullName>
    </submittedName>
</protein>
<organism evidence="2 3">
    <name type="scientific">Streblomastix strix</name>
    <dbReference type="NCBI Taxonomy" id="222440"/>
    <lineage>
        <taxon>Eukaryota</taxon>
        <taxon>Metamonada</taxon>
        <taxon>Preaxostyla</taxon>
        <taxon>Oxymonadida</taxon>
        <taxon>Streblomastigidae</taxon>
        <taxon>Streblomastix</taxon>
    </lineage>
</organism>
<sequence>MVRKFTIFQRTLLLRPGYAQIFISLVFIVIILTFIVTLPFLLYQLFLLGSSAIEQHNIIYGETAIVQLHDSIGKSQLVNYNCTVFHGDAFPDEYSLNFYSWSFESSIMEKSNNMSVEIFLLQQKNVRWIISPSDGCECTVQYSV</sequence>
<dbReference type="AlphaFoldDB" id="A0A5J4VTK3"/>
<keyword evidence="1" id="KW-1133">Transmembrane helix</keyword>
<name>A0A5J4VTK3_9EUKA</name>
<comment type="caution">
    <text evidence="2">The sequence shown here is derived from an EMBL/GenBank/DDBJ whole genome shotgun (WGS) entry which is preliminary data.</text>
</comment>
<reference evidence="2 3" key="1">
    <citation type="submission" date="2019-03" db="EMBL/GenBank/DDBJ databases">
        <title>Single cell metagenomics reveals metabolic interactions within the superorganism composed of flagellate Streblomastix strix and complex community of Bacteroidetes bacteria on its surface.</title>
        <authorList>
            <person name="Treitli S.C."/>
            <person name="Kolisko M."/>
            <person name="Husnik F."/>
            <person name="Keeling P."/>
            <person name="Hampl V."/>
        </authorList>
    </citation>
    <scope>NUCLEOTIDE SEQUENCE [LARGE SCALE GENOMIC DNA]</scope>
    <source>
        <strain evidence="2">ST1C</strain>
    </source>
</reference>
<evidence type="ECO:0000256" key="1">
    <source>
        <dbReference type="SAM" id="Phobius"/>
    </source>
</evidence>
<gene>
    <name evidence="2" type="ORF">EZS28_018534</name>
</gene>
<proteinExistence type="predicted"/>
<keyword evidence="1" id="KW-0812">Transmembrane</keyword>
<dbReference type="Proteomes" id="UP000324800">
    <property type="component" value="Unassembled WGS sequence"/>
</dbReference>